<dbReference type="SUPFAM" id="SSF46955">
    <property type="entry name" value="Putative DNA-binding domain"/>
    <property type="match status" value="1"/>
</dbReference>
<dbReference type="Proteomes" id="UP000292958">
    <property type="component" value="Unassembled WGS sequence"/>
</dbReference>
<protein>
    <submittedName>
        <fullName evidence="6">MerR family mercuric resistance operon transcriptional regulator</fullName>
    </submittedName>
</protein>
<sequence length="139" mass="15560">MQIGRVAQSTGLSVDTIRFYEKQSLIPPARRTDAGYRVYDESTVDRLQLIGRAQSLGFSLQEIRELLLIEDGEPGGCSHVRDLIADKVKKVKEKIAGLRQIEKRLAKAQEQCSTALQRSFSAQCPILQELESGRERGSK</sequence>
<keyword evidence="3" id="KW-0804">Transcription</keyword>
<dbReference type="InterPro" id="IPR009061">
    <property type="entry name" value="DNA-bd_dom_put_sf"/>
</dbReference>
<comment type="caution">
    <text evidence="6">The sequence shown here is derived from an EMBL/GenBank/DDBJ whole genome shotgun (WGS) entry which is preliminary data.</text>
</comment>
<keyword evidence="7" id="KW-1185">Reference proteome</keyword>
<dbReference type="GO" id="GO:0003677">
    <property type="term" value="F:DNA binding"/>
    <property type="evidence" value="ECO:0007669"/>
    <property type="project" value="UniProtKB-KW"/>
</dbReference>
<dbReference type="OrthoDB" id="9791488at2"/>
<name>A0A4Q7Z0R2_9BACT</name>
<dbReference type="InterPro" id="IPR047057">
    <property type="entry name" value="MerR_fam"/>
</dbReference>
<evidence type="ECO:0000256" key="2">
    <source>
        <dbReference type="ARBA" id="ARBA00023125"/>
    </source>
</evidence>
<keyword evidence="1" id="KW-0805">Transcription regulation</keyword>
<feature type="domain" description="HTH merR-type" evidence="5">
    <location>
        <begin position="1"/>
        <end position="69"/>
    </location>
</feature>
<keyword evidence="4" id="KW-0175">Coiled coil</keyword>
<evidence type="ECO:0000313" key="6">
    <source>
        <dbReference type="EMBL" id="RZU43698.1"/>
    </source>
</evidence>
<organism evidence="6 7">
    <name type="scientific">Edaphobacter modestus</name>
    <dbReference type="NCBI Taxonomy" id="388466"/>
    <lineage>
        <taxon>Bacteria</taxon>
        <taxon>Pseudomonadati</taxon>
        <taxon>Acidobacteriota</taxon>
        <taxon>Terriglobia</taxon>
        <taxon>Terriglobales</taxon>
        <taxon>Acidobacteriaceae</taxon>
        <taxon>Edaphobacter</taxon>
    </lineage>
</organism>
<dbReference type="Gene3D" id="1.10.1660.10">
    <property type="match status" value="1"/>
</dbReference>
<evidence type="ECO:0000256" key="1">
    <source>
        <dbReference type="ARBA" id="ARBA00023015"/>
    </source>
</evidence>
<accession>A0A4Q7Z0R2</accession>
<dbReference type="InterPro" id="IPR000551">
    <property type="entry name" value="MerR-type_HTH_dom"/>
</dbReference>
<dbReference type="RefSeq" id="WP_130422453.1">
    <property type="nucleotide sequence ID" value="NZ_SHKW01000001.1"/>
</dbReference>
<reference evidence="6 7" key="1">
    <citation type="submission" date="2019-02" db="EMBL/GenBank/DDBJ databases">
        <title>Genomic Encyclopedia of Archaeal and Bacterial Type Strains, Phase II (KMG-II): from individual species to whole genera.</title>
        <authorList>
            <person name="Goeker M."/>
        </authorList>
    </citation>
    <scope>NUCLEOTIDE SEQUENCE [LARGE SCALE GENOMIC DNA]</scope>
    <source>
        <strain evidence="6 7">DSM 18101</strain>
    </source>
</reference>
<dbReference type="PANTHER" id="PTHR30204:SF94">
    <property type="entry name" value="HEAVY METAL-DEPENDENT TRANSCRIPTIONAL REGULATOR HI_0293-RELATED"/>
    <property type="match status" value="1"/>
</dbReference>
<dbReference type="PANTHER" id="PTHR30204">
    <property type="entry name" value="REDOX-CYCLING DRUG-SENSING TRANSCRIPTIONAL ACTIVATOR SOXR"/>
    <property type="match status" value="1"/>
</dbReference>
<dbReference type="PROSITE" id="PS50937">
    <property type="entry name" value="HTH_MERR_2"/>
    <property type="match status" value="1"/>
</dbReference>
<evidence type="ECO:0000313" key="7">
    <source>
        <dbReference type="Proteomes" id="UP000292958"/>
    </source>
</evidence>
<feature type="coiled-coil region" evidence="4">
    <location>
        <begin position="91"/>
        <end position="118"/>
    </location>
</feature>
<dbReference type="CDD" id="cd04770">
    <property type="entry name" value="HTH_HMRTR"/>
    <property type="match status" value="1"/>
</dbReference>
<dbReference type="GO" id="GO:0003700">
    <property type="term" value="F:DNA-binding transcription factor activity"/>
    <property type="evidence" value="ECO:0007669"/>
    <property type="project" value="InterPro"/>
</dbReference>
<gene>
    <name evidence="6" type="ORF">BDD14_5396</name>
</gene>
<dbReference type="EMBL" id="SHKW01000001">
    <property type="protein sequence ID" value="RZU43698.1"/>
    <property type="molecule type" value="Genomic_DNA"/>
</dbReference>
<dbReference type="AlphaFoldDB" id="A0A4Q7Z0R2"/>
<evidence type="ECO:0000256" key="4">
    <source>
        <dbReference type="SAM" id="Coils"/>
    </source>
</evidence>
<dbReference type="Pfam" id="PF13411">
    <property type="entry name" value="MerR_1"/>
    <property type="match status" value="1"/>
</dbReference>
<evidence type="ECO:0000259" key="5">
    <source>
        <dbReference type="PROSITE" id="PS50937"/>
    </source>
</evidence>
<keyword evidence="2" id="KW-0238">DNA-binding</keyword>
<proteinExistence type="predicted"/>
<dbReference type="PRINTS" id="PR00040">
    <property type="entry name" value="HTHMERR"/>
</dbReference>
<dbReference type="SMART" id="SM00422">
    <property type="entry name" value="HTH_MERR"/>
    <property type="match status" value="1"/>
</dbReference>
<evidence type="ECO:0000256" key="3">
    <source>
        <dbReference type="ARBA" id="ARBA00023163"/>
    </source>
</evidence>